<comment type="pathway">
    <text evidence="9">Protein modification; lipoprotein biosynthesis (N-acyl transfer).</text>
</comment>
<keyword evidence="3 9" id="KW-1003">Cell membrane</keyword>
<dbReference type="InterPro" id="IPR003010">
    <property type="entry name" value="C-N_Hydrolase"/>
</dbReference>
<accession>A0A1W1YN87</accession>
<protein>
    <recommendedName>
        <fullName evidence="9">Apolipoprotein N-acyltransferase</fullName>
        <shortName evidence="9">ALP N-acyltransferase</shortName>
        <ecNumber evidence="9">2.3.1.269</ecNumber>
    </recommendedName>
</protein>
<evidence type="ECO:0000256" key="5">
    <source>
        <dbReference type="ARBA" id="ARBA00022692"/>
    </source>
</evidence>
<keyword evidence="12" id="KW-1185">Reference proteome</keyword>
<dbReference type="UniPathway" id="UPA00666"/>
<comment type="subcellular location">
    <subcellularLocation>
        <location evidence="1 9">Cell membrane</location>
        <topology evidence="1 9">Multi-pass membrane protein</topology>
    </subcellularLocation>
</comment>
<dbReference type="CDD" id="cd07571">
    <property type="entry name" value="ALP_N-acyl_transferase"/>
    <property type="match status" value="1"/>
</dbReference>
<keyword evidence="8 9" id="KW-0012">Acyltransferase</keyword>
<evidence type="ECO:0000256" key="4">
    <source>
        <dbReference type="ARBA" id="ARBA00022679"/>
    </source>
</evidence>
<evidence type="ECO:0000256" key="6">
    <source>
        <dbReference type="ARBA" id="ARBA00022989"/>
    </source>
</evidence>
<dbReference type="GO" id="GO:0042158">
    <property type="term" value="P:lipoprotein biosynthetic process"/>
    <property type="evidence" value="ECO:0007669"/>
    <property type="project" value="UniProtKB-UniRule"/>
</dbReference>
<dbReference type="InterPro" id="IPR004563">
    <property type="entry name" value="Apolipo_AcylTrfase"/>
</dbReference>
<dbReference type="InterPro" id="IPR045378">
    <property type="entry name" value="LNT_N"/>
</dbReference>
<dbReference type="AlphaFoldDB" id="A0A1W1YN87"/>
<feature type="transmembrane region" description="Helical" evidence="9">
    <location>
        <begin position="155"/>
        <end position="174"/>
    </location>
</feature>
<dbReference type="PANTHER" id="PTHR38686:SF1">
    <property type="entry name" value="APOLIPOPROTEIN N-ACYLTRANSFERASE"/>
    <property type="match status" value="1"/>
</dbReference>
<feature type="transmembrane region" description="Helical" evidence="9">
    <location>
        <begin position="53"/>
        <end position="72"/>
    </location>
</feature>
<evidence type="ECO:0000256" key="3">
    <source>
        <dbReference type="ARBA" id="ARBA00022475"/>
    </source>
</evidence>
<dbReference type="GO" id="GO:0005886">
    <property type="term" value="C:plasma membrane"/>
    <property type="evidence" value="ECO:0007669"/>
    <property type="project" value="UniProtKB-SubCell"/>
</dbReference>
<feature type="transmembrane region" description="Helical" evidence="9">
    <location>
        <begin position="6"/>
        <end position="32"/>
    </location>
</feature>
<dbReference type="STRING" id="1938817.SAMN06296008_103208"/>
<comment type="similarity">
    <text evidence="2 9">Belongs to the CN hydrolase family. Apolipoprotein N-acyltransferase subfamily.</text>
</comment>
<feature type="transmembrane region" description="Helical" evidence="9">
    <location>
        <begin position="470"/>
        <end position="490"/>
    </location>
</feature>
<keyword evidence="4 9" id="KW-0808">Transferase</keyword>
<evidence type="ECO:0000313" key="11">
    <source>
        <dbReference type="EMBL" id="SMC37680.1"/>
    </source>
</evidence>
<dbReference type="EC" id="2.3.1.269" evidence="9"/>
<dbReference type="Proteomes" id="UP000192708">
    <property type="component" value="Unassembled WGS sequence"/>
</dbReference>
<dbReference type="Pfam" id="PF20154">
    <property type="entry name" value="LNT_N"/>
    <property type="match status" value="1"/>
</dbReference>
<dbReference type="SUPFAM" id="SSF56317">
    <property type="entry name" value="Carbon-nitrogen hydrolase"/>
    <property type="match status" value="1"/>
</dbReference>
<feature type="transmembrane region" description="Helical" evidence="9">
    <location>
        <begin position="84"/>
        <end position="107"/>
    </location>
</feature>
<dbReference type="HAMAP" id="MF_01148">
    <property type="entry name" value="Lnt"/>
    <property type="match status" value="1"/>
</dbReference>
<dbReference type="OrthoDB" id="9804277at2"/>
<keyword evidence="6 9" id="KW-1133">Transmembrane helix</keyword>
<organism evidence="11 12">
    <name type="scientific">Polynucleobacter kasalickyi</name>
    <dbReference type="NCBI Taxonomy" id="1938817"/>
    <lineage>
        <taxon>Bacteria</taxon>
        <taxon>Pseudomonadati</taxon>
        <taxon>Pseudomonadota</taxon>
        <taxon>Betaproteobacteria</taxon>
        <taxon>Burkholderiales</taxon>
        <taxon>Burkholderiaceae</taxon>
        <taxon>Polynucleobacter</taxon>
    </lineage>
</organism>
<dbReference type="PANTHER" id="PTHR38686">
    <property type="entry name" value="APOLIPOPROTEIN N-ACYLTRANSFERASE"/>
    <property type="match status" value="1"/>
</dbReference>
<reference evidence="11 12" key="1">
    <citation type="submission" date="2017-04" db="EMBL/GenBank/DDBJ databases">
        <authorList>
            <person name="Afonso C.L."/>
            <person name="Miller P.J."/>
            <person name="Scott M.A."/>
            <person name="Spackman E."/>
            <person name="Goraichik I."/>
            <person name="Dimitrov K.M."/>
            <person name="Suarez D.L."/>
            <person name="Swayne D.E."/>
        </authorList>
    </citation>
    <scope>NUCLEOTIDE SEQUENCE [LARGE SCALE GENOMIC DNA]</scope>
    <source>
        <strain evidence="11 12">VK13</strain>
    </source>
</reference>
<keyword evidence="7 9" id="KW-0472">Membrane</keyword>
<evidence type="ECO:0000256" key="9">
    <source>
        <dbReference type="HAMAP-Rule" id="MF_01148"/>
    </source>
</evidence>
<evidence type="ECO:0000256" key="8">
    <source>
        <dbReference type="ARBA" id="ARBA00023315"/>
    </source>
</evidence>
<dbReference type="Pfam" id="PF00795">
    <property type="entry name" value="CN_hydrolase"/>
    <property type="match status" value="1"/>
</dbReference>
<evidence type="ECO:0000256" key="1">
    <source>
        <dbReference type="ARBA" id="ARBA00004651"/>
    </source>
</evidence>
<dbReference type="EMBL" id="FWXJ01000003">
    <property type="protein sequence ID" value="SMC37680.1"/>
    <property type="molecule type" value="Genomic_DNA"/>
</dbReference>
<gene>
    <name evidence="9" type="primary">lnt</name>
    <name evidence="11" type="ORF">SAMN06296008_103208</name>
</gene>
<evidence type="ECO:0000259" key="10">
    <source>
        <dbReference type="PROSITE" id="PS50263"/>
    </source>
</evidence>
<evidence type="ECO:0000313" key="12">
    <source>
        <dbReference type="Proteomes" id="UP000192708"/>
    </source>
</evidence>
<comment type="catalytic activity">
    <reaction evidence="9">
        <text>N-terminal S-1,2-diacyl-sn-glyceryl-L-cysteinyl-[lipoprotein] + a glycerophospholipid = N-acyl-S-1,2-diacyl-sn-glyceryl-L-cysteinyl-[lipoprotein] + a 2-acyl-sn-glycero-3-phospholipid + H(+)</text>
        <dbReference type="Rhea" id="RHEA:48228"/>
        <dbReference type="Rhea" id="RHEA-COMP:14681"/>
        <dbReference type="Rhea" id="RHEA-COMP:14684"/>
        <dbReference type="ChEBI" id="CHEBI:15378"/>
        <dbReference type="ChEBI" id="CHEBI:136912"/>
        <dbReference type="ChEBI" id="CHEBI:140656"/>
        <dbReference type="ChEBI" id="CHEBI:140657"/>
        <dbReference type="ChEBI" id="CHEBI:140660"/>
        <dbReference type="EC" id="2.3.1.269"/>
    </reaction>
</comment>
<proteinExistence type="inferred from homology"/>
<keyword evidence="11" id="KW-0449">Lipoprotein</keyword>
<feature type="transmembrane region" description="Helical" evidence="9">
    <location>
        <begin position="183"/>
        <end position="203"/>
    </location>
</feature>
<evidence type="ECO:0000256" key="7">
    <source>
        <dbReference type="ARBA" id="ARBA00023136"/>
    </source>
</evidence>
<dbReference type="GO" id="GO:0016410">
    <property type="term" value="F:N-acyltransferase activity"/>
    <property type="evidence" value="ECO:0007669"/>
    <property type="project" value="UniProtKB-UniRule"/>
</dbReference>
<keyword evidence="5 9" id="KW-0812">Transmembrane</keyword>
<dbReference type="NCBIfam" id="TIGR00546">
    <property type="entry name" value="lnt"/>
    <property type="match status" value="1"/>
</dbReference>
<sequence length="506" mass="56181">MLSYRAYLFSFLIGVSTAAVGNFSHAAWWQMLLLALFWRQIHHHHFHGLKTQVYLGWLFGLGYFCQGIWWLYVSMHDIGGMPSLMAAGGVLLLSAFLALFPTLAVALGARFYNQSNSAIAWASAWTIAEWLRGNILTGFPWIGFGDAQINGPFQGLIPIFGVLGATFATIWGAYKIGSAPGRIFLPLFSLGFAIAICSFFEGIEFTKPVGKMLEVRLLQGNFPQTMQYDPAAINRQNNYYFNGYLNKAADLTVGPETAITLAENQIPKDWEDRLQNYLNETKGYVLTGVIGAKGDQYSNRAKAYGPNGESYSYDKSHLVPFGEYIPPGFEWFVRAIKAPLSQFTMGSNEQAHLTIKRSDEPDISAVVMICYEDVFGAEIAQRIRKFPANPPNLLINLTNLAWFGNTSAPWQHLRLAQLRSLETGLPTIRSTNTGVTAIINDQGRVVAQLPVFNEGVLTGSVQARNGITPYVQFGDMPILLLSIMTLVIGWRKKKLLSTMSTQTKVL</sequence>
<feature type="domain" description="CN hydrolase" evidence="10">
    <location>
        <begin position="218"/>
        <end position="463"/>
    </location>
</feature>
<comment type="function">
    <text evidence="9">Catalyzes the phospholipid dependent N-acylation of the N-terminal cysteine of apolipoprotein, the last step in lipoprotein maturation.</text>
</comment>
<dbReference type="RefSeq" id="WP_084282919.1">
    <property type="nucleotide sequence ID" value="NZ_FWXJ01000003.1"/>
</dbReference>
<evidence type="ECO:0000256" key="2">
    <source>
        <dbReference type="ARBA" id="ARBA00010065"/>
    </source>
</evidence>
<dbReference type="Gene3D" id="3.60.110.10">
    <property type="entry name" value="Carbon-nitrogen hydrolase"/>
    <property type="match status" value="1"/>
</dbReference>
<dbReference type="InterPro" id="IPR036526">
    <property type="entry name" value="C-N_Hydrolase_sf"/>
</dbReference>
<dbReference type="PROSITE" id="PS50263">
    <property type="entry name" value="CN_HYDROLASE"/>
    <property type="match status" value="1"/>
</dbReference>
<name>A0A1W1YN87_9BURK</name>